<keyword evidence="6" id="KW-0560">Oxidoreductase</keyword>
<evidence type="ECO:0000256" key="1">
    <source>
        <dbReference type="ARBA" id="ARBA00001971"/>
    </source>
</evidence>
<dbReference type="PANTHER" id="PTHR24305">
    <property type="entry name" value="CYTOCHROME P450"/>
    <property type="match status" value="1"/>
</dbReference>
<keyword evidence="3 5" id="KW-0479">Metal-binding</keyword>
<dbReference type="EMBL" id="KV453841">
    <property type="protein sequence ID" value="ODV92846.1"/>
    <property type="molecule type" value="Genomic_DNA"/>
</dbReference>
<reference evidence="8" key="1">
    <citation type="submission" date="2016-02" db="EMBL/GenBank/DDBJ databases">
        <title>Comparative genomics of biotechnologically important yeasts.</title>
        <authorList>
            <consortium name="DOE Joint Genome Institute"/>
            <person name="Riley R."/>
            <person name="Haridas S."/>
            <person name="Wolfe K.H."/>
            <person name="Lopes M.R."/>
            <person name="Hittinger C.T."/>
            <person name="Goker M."/>
            <person name="Salamov A."/>
            <person name="Wisecaver J."/>
            <person name="Long T.M."/>
            <person name="Aerts A.L."/>
            <person name="Barry K."/>
            <person name="Choi C."/>
            <person name="Clum A."/>
            <person name="Coughlan A.Y."/>
            <person name="Deshpande S."/>
            <person name="Douglass A.P."/>
            <person name="Hanson S.J."/>
            <person name="Klenk H.-P."/>
            <person name="Labutti K."/>
            <person name="Lapidus A."/>
            <person name="Lindquist E."/>
            <person name="Lipzen A."/>
            <person name="Meier-Kolthoff J.P."/>
            <person name="Ohm R.A."/>
            <person name="Otillar R.P."/>
            <person name="Pangilinan J."/>
            <person name="Peng Y."/>
            <person name="Rokas A."/>
            <person name="Rosa C.A."/>
            <person name="Scheuner C."/>
            <person name="Sibirny A.A."/>
            <person name="Slot J.C."/>
            <person name="Stielow J.B."/>
            <person name="Sun H."/>
            <person name="Kurtzman C.P."/>
            <person name="Blackwell M."/>
            <person name="Jeffries T.W."/>
            <person name="Grigoriev I.V."/>
        </authorList>
    </citation>
    <scope>NUCLEOTIDE SEQUENCE [LARGE SCALE GENOMIC DNA]</scope>
    <source>
        <strain evidence="8">NRRL Y-17796</strain>
    </source>
</reference>
<dbReference type="InterPro" id="IPR002401">
    <property type="entry name" value="Cyt_P450_E_grp-I"/>
</dbReference>
<keyword evidence="5 6" id="KW-0349">Heme</keyword>
<evidence type="ECO:0000313" key="7">
    <source>
        <dbReference type="EMBL" id="ODV92846.1"/>
    </source>
</evidence>
<keyword evidence="6" id="KW-0503">Monooxygenase</keyword>
<comment type="similarity">
    <text evidence="2 6">Belongs to the cytochrome P450 family.</text>
</comment>
<dbReference type="PROSITE" id="PS00086">
    <property type="entry name" value="CYTOCHROME_P450"/>
    <property type="match status" value="1"/>
</dbReference>
<dbReference type="InterPro" id="IPR017972">
    <property type="entry name" value="Cyt_P450_CS"/>
</dbReference>
<dbReference type="InterPro" id="IPR001128">
    <property type="entry name" value="Cyt_P450"/>
</dbReference>
<keyword evidence="4 5" id="KW-0408">Iron</keyword>
<dbReference type="PRINTS" id="PR00463">
    <property type="entry name" value="EP450I"/>
</dbReference>
<name>A0A1E4TM54_9ASCO</name>
<sequence length="613" mass="68034">MKLPKHYHPKSIIPTSLSLELPTQSHIPRACANTPLSKAINSSPFAHILAAPIRLDKLGRLLAPRSLLLALTPTTITSSPPNSLIDLPTTKQTNYIALNAKTAQIIAPAFLSFSNWPLASPDLTERLHASLYDALYDLLDKERRSAPDRTPLARLVTGSGSFSSVNTPTFYTDQLEIDPARPFAAKFVNIGLIYAFLGKRNAKINDLHLLYGSVVQIAPNELSILHIDAIKSIYVANLDKSDFYNFDNYNTPNAFSIKHRIPHRTARARYQILYSNSNITNNIFPSVSLAVDKLIHSIAVASQDKPSLNVLILFKRLAMRAALAVTLGPSAPQPADAELDAVNEKFSVAFNRWFFTSYAPWVPATSAISNAYSFTDSWLLNLVSSAWTCPAPHSLIQKLKGSGLPKLFVASEAMDHISAGHDTTALALSFLCYEVSSNPQLQADLQRTIESEPSFDHARDIPKDNLCEWCILETLRLHSPIPGSEPRVVGEKGLSILSYYINPGTVVSIQPYSLHRVKRVFGEDADSFNPYRWKDASKEMYNYMMPFGAGSRMCVGQHLALLVMRLTIRKIYGEFSTRVAENASNCDFRPLDRYTTAISSNSCYLQFTKKPTI</sequence>
<comment type="cofactor">
    <cofactor evidence="1 5">
        <name>heme</name>
        <dbReference type="ChEBI" id="CHEBI:30413"/>
    </cofactor>
</comment>
<evidence type="ECO:0000256" key="6">
    <source>
        <dbReference type="RuleBase" id="RU000461"/>
    </source>
</evidence>
<dbReference type="AlphaFoldDB" id="A0A1E4TM54"/>
<keyword evidence="8" id="KW-1185">Reference proteome</keyword>
<evidence type="ECO:0000256" key="5">
    <source>
        <dbReference type="PIRSR" id="PIRSR602401-1"/>
    </source>
</evidence>
<feature type="binding site" description="axial binding residue" evidence="5">
    <location>
        <position position="554"/>
    </location>
    <ligand>
        <name>heme</name>
        <dbReference type="ChEBI" id="CHEBI:30413"/>
    </ligand>
    <ligandPart>
        <name>Fe</name>
        <dbReference type="ChEBI" id="CHEBI:18248"/>
    </ligandPart>
</feature>
<dbReference type="Gene3D" id="1.10.630.10">
    <property type="entry name" value="Cytochrome P450"/>
    <property type="match status" value="1"/>
</dbReference>
<proteinExistence type="inferred from homology"/>
<evidence type="ECO:0008006" key="9">
    <source>
        <dbReference type="Google" id="ProtNLM"/>
    </source>
</evidence>
<dbReference type="PANTHER" id="PTHR24305:SF166">
    <property type="entry name" value="CYTOCHROME P450 12A4, MITOCHONDRIAL-RELATED"/>
    <property type="match status" value="1"/>
</dbReference>
<dbReference type="OrthoDB" id="1470350at2759"/>
<dbReference type="GO" id="GO:0005506">
    <property type="term" value="F:iron ion binding"/>
    <property type="evidence" value="ECO:0007669"/>
    <property type="project" value="InterPro"/>
</dbReference>
<dbReference type="GO" id="GO:0004497">
    <property type="term" value="F:monooxygenase activity"/>
    <property type="evidence" value="ECO:0007669"/>
    <property type="project" value="UniProtKB-KW"/>
</dbReference>
<dbReference type="InterPro" id="IPR036396">
    <property type="entry name" value="Cyt_P450_sf"/>
</dbReference>
<gene>
    <name evidence="7" type="ORF">CANCADRAFT_1441</name>
</gene>
<dbReference type="GO" id="GO:0016705">
    <property type="term" value="F:oxidoreductase activity, acting on paired donors, with incorporation or reduction of molecular oxygen"/>
    <property type="evidence" value="ECO:0007669"/>
    <property type="project" value="InterPro"/>
</dbReference>
<evidence type="ECO:0000313" key="8">
    <source>
        <dbReference type="Proteomes" id="UP000095023"/>
    </source>
</evidence>
<organism evidence="7 8">
    <name type="scientific">Tortispora caseinolytica NRRL Y-17796</name>
    <dbReference type="NCBI Taxonomy" id="767744"/>
    <lineage>
        <taxon>Eukaryota</taxon>
        <taxon>Fungi</taxon>
        <taxon>Dikarya</taxon>
        <taxon>Ascomycota</taxon>
        <taxon>Saccharomycotina</taxon>
        <taxon>Trigonopsidomycetes</taxon>
        <taxon>Trigonopsidales</taxon>
        <taxon>Trigonopsidaceae</taxon>
        <taxon>Tortispora</taxon>
    </lineage>
</organism>
<dbReference type="InterPro" id="IPR050121">
    <property type="entry name" value="Cytochrome_P450_monoxygenase"/>
</dbReference>
<evidence type="ECO:0000256" key="4">
    <source>
        <dbReference type="ARBA" id="ARBA00023004"/>
    </source>
</evidence>
<dbReference type="SUPFAM" id="SSF48264">
    <property type="entry name" value="Cytochrome P450"/>
    <property type="match status" value="1"/>
</dbReference>
<evidence type="ECO:0000256" key="2">
    <source>
        <dbReference type="ARBA" id="ARBA00010617"/>
    </source>
</evidence>
<dbReference type="GO" id="GO:0020037">
    <property type="term" value="F:heme binding"/>
    <property type="evidence" value="ECO:0007669"/>
    <property type="project" value="InterPro"/>
</dbReference>
<evidence type="ECO:0000256" key="3">
    <source>
        <dbReference type="ARBA" id="ARBA00022723"/>
    </source>
</evidence>
<dbReference type="Proteomes" id="UP000095023">
    <property type="component" value="Unassembled WGS sequence"/>
</dbReference>
<dbReference type="Pfam" id="PF00067">
    <property type="entry name" value="p450"/>
    <property type="match status" value="1"/>
</dbReference>
<dbReference type="PRINTS" id="PR00385">
    <property type="entry name" value="P450"/>
</dbReference>
<accession>A0A1E4TM54</accession>
<protein>
    <recommendedName>
        <fullName evidence="9">Cytochrome P450</fullName>
    </recommendedName>
</protein>